<name>A0A0G4IBA4_9ALVE</name>
<dbReference type="PhylomeDB" id="A0A0G4IBA4"/>
<protein>
    <submittedName>
        <fullName evidence="2">Uncharacterized protein</fullName>
    </submittedName>
</protein>
<evidence type="ECO:0000313" key="2">
    <source>
        <dbReference type="EMBL" id="CEM54479.1"/>
    </source>
</evidence>
<accession>A0A0G4IBA4</accession>
<sequence length="174" mass="19242">MILCLEPTGENPLLLLFFLSAASVAMGTNLVVLLISTLVSMFAPGKALRGEGHEPVQNTIDVMEDMYKQTKLWFIIGAVAYFITSGLAVFYVFEFVGACIVCGLLFVFLIIFLVEYHNMRKAFVLRSKDLKRGNLQTLPVQLRAESGIGRLTAVEYGDTRISGSKFTTSFASRI</sequence>
<dbReference type="EMBL" id="CDMZ01005791">
    <property type="protein sequence ID" value="CEM54479.1"/>
    <property type="molecule type" value="Genomic_DNA"/>
</dbReference>
<organism evidence="2">
    <name type="scientific">Chromera velia CCMP2878</name>
    <dbReference type="NCBI Taxonomy" id="1169474"/>
    <lineage>
        <taxon>Eukaryota</taxon>
        <taxon>Sar</taxon>
        <taxon>Alveolata</taxon>
        <taxon>Colpodellida</taxon>
        <taxon>Chromeraceae</taxon>
        <taxon>Chromera</taxon>
    </lineage>
</organism>
<reference evidence="2" key="1">
    <citation type="submission" date="2014-11" db="EMBL/GenBank/DDBJ databases">
        <authorList>
            <person name="Otto D Thomas"/>
            <person name="Naeem Raeece"/>
        </authorList>
    </citation>
    <scope>NUCLEOTIDE SEQUENCE</scope>
</reference>
<feature type="transmembrane region" description="Helical" evidence="1">
    <location>
        <begin position="15"/>
        <end position="39"/>
    </location>
</feature>
<keyword evidence="1" id="KW-1133">Transmembrane helix</keyword>
<feature type="transmembrane region" description="Helical" evidence="1">
    <location>
        <begin position="72"/>
        <end position="89"/>
    </location>
</feature>
<proteinExistence type="predicted"/>
<gene>
    <name evidence="2" type="ORF">Cvel_12805</name>
</gene>
<keyword evidence="1" id="KW-0812">Transmembrane</keyword>
<feature type="transmembrane region" description="Helical" evidence="1">
    <location>
        <begin position="95"/>
        <end position="116"/>
    </location>
</feature>
<dbReference type="AlphaFoldDB" id="A0A0G4IBA4"/>
<evidence type="ECO:0000256" key="1">
    <source>
        <dbReference type="SAM" id="Phobius"/>
    </source>
</evidence>
<dbReference type="VEuPathDB" id="CryptoDB:Cvel_12805"/>
<keyword evidence="1" id="KW-0472">Membrane</keyword>